<dbReference type="PANTHER" id="PTHR30595">
    <property type="entry name" value="GLPR-RELATED TRANSCRIPTIONAL REPRESSOR"/>
    <property type="match status" value="1"/>
</dbReference>
<dbReference type="EMBL" id="DVKQ01000046">
    <property type="protein sequence ID" value="HIT37529.1"/>
    <property type="molecule type" value="Genomic_DNA"/>
</dbReference>
<comment type="caution">
    <text evidence="2">The sequence shown here is derived from an EMBL/GenBank/DDBJ whole genome shotgun (WGS) entry which is preliminary data.</text>
</comment>
<organism evidence="2 3">
    <name type="scientific">Candidatus Onthousia faecipullorum</name>
    <dbReference type="NCBI Taxonomy" id="2840887"/>
    <lineage>
        <taxon>Bacteria</taxon>
        <taxon>Bacillati</taxon>
        <taxon>Bacillota</taxon>
        <taxon>Bacilli</taxon>
        <taxon>Candidatus Onthousia</taxon>
    </lineage>
</organism>
<evidence type="ECO:0000313" key="3">
    <source>
        <dbReference type="Proteomes" id="UP000886833"/>
    </source>
</evidence>
<evidence type="ECO:0000313" key="2">
    <source>
        <dbReference type="EMBL" id="HIT37529.1"/>
    </source>
</evidence>
<feature type="domain" description="Schlafen AlbA-2" evidence="1">
    <location>
        <begin position="4"/>
        <end position="120"/>
    </location>
</feature>
<dbReference type="PANTHER" id="PTHR30595:SF6">
    <property type="entry name" value="SCHLAFEN ALBA-2 DOMAIN-CONTAINING PROTEIN"/>
    <property type="match status" value="1"/>
</dbReference>
<accession>A0A9D1GC12</accession>
<proteinExistence type="predicted"/>
<dbReference type="InterPro" id="IPR038461">
    <property type="entry name" value="Schlafen_AlbA_2_dom_sf"/>
</dbReference>
<name>A0A9D1GC12_9FIRM</name>
<dbReference type="Gene3D" id="3.30.950.30">
    <property type="entry name" value="Schlafen, AAA domain"/>
    <property type="match status" value="1"/>
</dbReference>
<reference evidence="2" key="1">
    <citation type="submission" date="2020-10" db="EMBL/GenBank/DDBJ databases">
        <authorList>
            <person name="Gilroy R."/>
        </authorList>
    </citation>
    <scope>NUCLEOTIDE SEQUENCE</scope>
    <source>
        <strain evidence="2">CHK195-26880</strain>
    </source>
</reference>
<protein>
    <submittedName>
        <fullName evidence="2">ATP-binding protein</fullName>
    </submittedName>
</protein>
<sequence>MYNEDQKTELKVELTKDIKKEIVAFANTNDGTIYIGIDDDGKIVGLTNAEKDLEALSGMIREGIKSDLTLYTKIYIEKINNKDIIIVKVSEAPNKPYYLSDKGLKSSGVYLRHGNVSVQASEEVIKKC</sequence>
<keyword evidence="2" id="KW-0547">Nucleotide-binding</keyword>
<dbReference type="GO" id="GO:0005524">
    <property type="term" value="F:ATP binding"/>
    <property type="evidence" value="ECO:0007669"/>
    <property type="project" value="UniProtKB-KW"/>
</dbReference>
<dbReference type="Pfam" id="PF04326">
    <property type="entry name" value="SLFN_AlbA_2"/>
    <property type="match status" value="1"/>
</dbReference>
<dbReference type="InterPro" id="IPR007421">
    <property type="entry name" value="Schlafen_AlbA_2_dom"/>
</dbReference>
<gene>
    <name evidence="2" type="ORF">IAB59_03510</name>
</gene>
<dbReference type="Proteomes" id="UP000886833">
    <property type="component" value="Unassembled WGS sequence"/>
</dbReference>
<reference evidence="2" key="2">
    <citation type="journal article" date="2021" name="PeerJ">
        <title>Extensive microbial diversity within the chicken gut microbiome revealed by metagenomics and culture.</title>
        <authorList>
            <person name="Gilroy R."/>
            <person name="Ravi A."/>
            <person name="Getino M."/>
            <person name="Pursley I."/>
            <person name="Horton D.L."/>
            <person name="Alikhan N.F."/>
            <person name="Baker D."/>
            <person name="Gharbi K."/>
            <person name="Hall N."/>
            <person name="Watson M."/>
            <person name="Adriaenssens E.M."/>
            <person name="Foster-Nyarko E."/>
            <person name="Jarju S."/>
            <person name="Secka A."/>
            <person name="Antonio M."/>
            <person name="Oren A."/>
            <person name="Chaudhuri R.R."/>
            <person name="La Ragione R."/>
            <person name="Hildebrand F."/>
            <person name="Pallen M.J."/>
        </authorList>
    </citation>
    <scope>NUCLEOTIDE SEQUENCE</scope>
    <source>
        <strain evidence="2">CHK195-26880</strain>
    </source>
</reference>
<keyword evidence="2" id="KW-0067">ATP-binding</keyword>
<evidence type="ECO:0000259" key="1">
    <source>
        <dbReference type="Pfam" id="PF04326"/>
    </source>
</evidence>
<dbReference type="AlphaFoldDB" id="A0A9D1GC12"/>